<dbReference type="AlphaFoldDB" id="A0A8D4C5S0"/>
<dbReference type="KEGG" id="pbm:CL52_02930"/>
<reference evidence="2" key="1">
    <citation type="submission" date="2014-03" db="EMBL/GenBank/DDBJ databases">
        <title>Complete genome of Pseudomonas balearica DSM 6083T, a sewage water isolate from an enrichment with 2-methylnaphthalene.</title>
        <authorList>
            <person name="Salva-Serra F."/>
            <person name="Jaen-Luchoro D."/>
            <person name="Busquets A."/>
            <person name="Pena A."/>
            <person name="Gomila M."/>
            <person name="Bosch R."/>
            <person name="Nogales B."/>
            <person name="Garcia-Valdes E."/>
            <person name="Lalucat J."/>
            <person name="Bennasar A."/>
        </authorList>
    </citation>
    <scope>NUCLEOTIDE SEQUENCE [LARGE SCALE GENOMIC DNA]</scope>
    <source>
        <strain evidence="2">DSM 6083</strain>
    </source>
</reference>
<dbReference type="EMBL" id="CP007511">
    <property type="protein sequence ID" value="AJE14042.1"/>
    <property type="molecule type" value="Genomic_DNA"/>
</dbReference>
<protein>
    <recommendedName>
        <fullName evidence="3">Transcriptional regulator, AbiEi antitoxin, Type IV TA system</fullName>
    </recommendedName>
</protein>
<evidence type="ECO:0008006" key="3">
    <source>
        <dbReference type="Google" id="ProtNLM"/>
    </source>
</evidence>
<name>A0A8D4C5S0_9GAMM</name>
<organism evidence="1 2">
    <name type="scientific">Stutzerimonas balearica DSM 6083</name>
    <dbReference type="NCBI Taxonomy" id="1123016"/>
    <lineage>
        <taxon>Bacteria</taxon>
        <taxon>Pseudomonadati</taxon>
        <taxon>Pseudomonadota</taxon>
        <taxon>Gammaproteobacteria</taxon>
        <taxon>Pseudomonadales</taxon>
        <taxon>Pseudomonadaceae</taxon>
        <taxon>Stutzerimonas</taxon>
    </lineage>
</organism>
<evidence type="ECO:0000313" key="1">
    <source>
        <dbReference type="EMBL" id="AJE14042.1"/>
    </source>
</evidence>
<gene>
    <name evidence="1" type="ORF">CL52_02930</name>
</gene>
<accession>A0A8D4C5S0</accession>
<dbReference type="GeneID" id="99795935"/>
<proteinExistence type="predicted"/>
<dbReference type="RefSeq" id="WP_015275564.1">
    <property type="nucleotide sequence ID" value="NZ_CP007511.1"/>
</dbReference>
<dbReference type="InterPro" id="IPR045738">
    <property type="entry name" value="DUF6088"/>
</dbReference>
<evidence type="ECO:0000313" key="2">
    <source>
        <dbReference type="Proteomes" id="UP000031271"/>
    </source>
</evidence>
<dbReference type="Proteomes" id="UP000031271">
    <property type="component" value="Chromosome"/>
</dbReference>
<sequence>MSVAQAILNRVKHMPKGRPFAGAVFAQVGSRASINKALSRLVQSGTLERVARGVYMRPKMSKYTGRVVRPSPLAVVEVITKANGETIQIHGAEAVRRLGLSTQMQVLPTFYTSGSTREIKVGNAVVRLRHVSKDRLQHAGTTVGVALTALYYIGKEGLSANVVSKIVSALSGEELMKLRACKMPEWMRSALRFAAKEIE</sequence>
<dbReference type="Pfam" id="PF19570">
    <property type="entry name" value="DUF6088"/>
    <property type="match status" value="1"/>
</dbReference>
<reference evidence="1 2" key="2">
    <citation type="journal article" name="Genome Announc.">
        <title>Complete Genome Sequence of Pseudomonas balearica DSM 6083T.</title>
        <authorList>
            <person name="Bennasar-Figueras A."/>
            <person name="Salva-Serra F."/>
            <person name="Jaen-Luchoro D."/>
            <person name="Segui C."/>
            <person name="Aliaga F."/>
            <person name="Busquets A."/>
            <person name="Gomila M."/>
            <person name="Moore E.R."/>
            <person name="Lalucat J."/>
        </authorList>
    </citation>
    <scope>NUCLEOTIDE SEQUENCE [LARGE SCALE GENOMIC DNA]</scope>
    <source>
        <strain evidence="2">DSM 6083</strain>
    </source>
</reference>